<feature type="region of interest" description="Disordered" evidence="1">
    <location>
        <begin position="791"/>
        <end position="810"/>
    </location>
</feature>
<dbReference type="SUPFAM" id="SSF50969">
    <property type="entry name" value="YVTN repeat-like/Quinoprotein amine dehydrogenase"/>
    <property type="match status" value="1"/>
</dbReference>
<feature type="domain" description="DUF7933" evidence="3">
    <location>
        <begin position="300"/>
        <end position="426"/>
    </location>
</feature>
<dbReference type="OrthoDB" id="51303at2"/>
<feature type="compositionally biased region" description="Polar residues" evidence="1">
    <location>
        <begin position="791"/>
        <end position="805"/>
    </location>
</feature>
<feature type="signal peptide" evidence="2">
    <location>
        <begin position="1"/>
        <end position="29"/>
    </location>
</feature>
<dbReference type="InterPro" id="IPR011044">
    <property type="entry name" value="Quino_amine_DH_bsu"/>
</dbReference>
<dbReference type="RefSeq" id="WP_088248034.1">
    <property type="nucleotide sequence ID" value="NZ_NHMK01000010.1"/>
</dbReference>
<sequence length="839" mass="86006">MRASLRLLSRRALRVIVPALAALAGTAAAAPSYCTAIYATASPNAGSGGKSRHLFLNTVSGTTAAYDLINDTPVGTGTAYQYNASSINPVDGLLYYVERTTGTLLKYNPVTRQTTRVGQSPDLVNNNNTFGSLVGSAIEETGRMYVYHSYGLVSVFRTSNGTVITRPSPITFPPSFVKSTTTNGDIVLGAGNQLYIIVEGSLSGGAVGSHLVAISDQLVADPARIVPIRVGSTPLTAVNGLAIEPFRTLPDGTTIVGETFYLSTGSAVYAMTPDGQATNIENGNQGIVDLASCNVIPDRPTLSKVFEPPFVSAAGGTSRLTITVGNNNRGPIALYTDLVDRLPSTPAQMTFAATPNISGTCDNSRIVLNTTPPELRFLAGSYIPVGGCTLQVNVTVPQPGTYRNTIVGSTVITSADVVQESATATLYTALGVTKTFDPPLRLPGQTTTLTVTLTNPNGADTTSLNFEDRVAETTGVSGLTLGTVQSNSCGGTVGTAGGVLSVGGTTLRAGASCSVRLPVTLPAGLPGGTYTNTILPTQVSATFNDGVRTSTVYGAQAATASVTVTPFALVSSALRTTQSPSTVTNPHRLTPGVPGPVTFTLTRPSGARFQYLLWRDVNGDGQVDPGDTAIIPAGQTTGTLNVTDTFPKRPDGTPADVNLIVQVLVPPGLAQGLTETVTLAAQQTTGGATRTASLTDTTVIGQSGGEGGSLTLVKFVRNVTAGSPFSLNASTGGVGEQLEYCINYLNQGTGTLSEVVITDPIPFFTQPLGDGYATGQGVRLVRGAAVQSGQTATPGTAASNLSSAPDSDAGTLGSNRLSVTVGTLGGGEQGAACYRVQIR</sequence>
<evidence type="ECO:0000259" key="3">
    <source>
        <dbReference type="Pfam" id="PF25564"/>
    </source>
</evidence>
<evidence type="ECO:0000256" key="1">
    <source>
        <dbReference type="SAM" id="MobiDB-lite"/>
    </source>
</evidence>
<dbReference type="Gene3D" id="2.120.10.30">
    <property type="entry name" value="TolB, C-terminal domain"/>
    <property type="match status" value="1"/>
</dbReference>
<proteinExistence type="predicted"/>
<gene>
    <name evidence="4" type="ORF">CBQ26_07525</name>
</gene>
<dbReference type="Proteomes" id="UP000197208">
    <property type="component" value="Unassembled WGS sequence"/>
</dbReference>
<dbReference type="Pfam" id="PF25564">
    <property type="entry name" value="DUF7933"/>
    <property type="match status" value="2"/>
</dbReference>
<dbReference type="AlphaFoldDB" id="A0A246BMF7"/>
<accession>A0A246BMF7</accession>
<comment type="caution">
    <text evidence="4">The sequence shown here is derived from an EMBL/GenBank/DDBJ whole genome shotgun (WGS) entry which is preliminary data.</text>
</comment>
<keyword evidence="2" id="KW-0732">Signal</keyword>
<reference evidence="4 5" key="1">
    <citation type="submission" date="2017-05" db="EMBL/GenBank/DDBJ databases">
        <title>De novo genome assembly of Deniococcus indicus strain DR1.</title>
        <authorList>
            <person name="Chauhan D."/>
            <person name="Yennamalli R.M."/>
            <person name="Priyadarshini R."/>
        </authorList>
    </citation>
    <scope>NUCLEOTIDE SEQUENCE [LARGE SCALE GENOMIC DNA]</scope>
    <source>
        <strain evidence="4 5">DR1</strain>
    </source>
</reference>
<dbReference type="EMBL" id="NHMK01000010">
    <property type="protein sequence ID" value="OWL96835.1"/>
    <property type="molecule type" value="Genomic_DNA"/>
</dbReference>
<dbReference type="InterPro" id="IPR057693">
    <property type="entry name" value="DUF7933"/>
</dbReference>
<evidence type="ECO:0000256" key="2">
    <source>
        <dbReference type="SAM" id="SignalP"/>
    </source>
</evidence>
<protein>
    <recommendedName>
        <fullName evidence="3">DUF7933 domain-containing protein</fullName>
    </recommendedName>
</protein>
<feature type="domain" description="DUF7933" evidence="3">
    <location>
        <begin position="432"/>
        <end position="545"/>
    </location>
</feature>
<name>A0A246BMF7_9DEIO</name>
<evidence type="ECO:0000313" key="5">
    <source>
        <dbReference type="Proteomes" id="UP000197208"/>
    </source>
</evidence>
<feature type="chain" id="PRO_5012602780" description="DUF7933 domain-containing protein" evidence="2">
    <location>
        <begin position="30"/>
        <end position="839"/>
    </location>
</feature>
<keyword evidence="5" id="KW-1185">Reference proteome</keyword>
<organism evidence="4 5">
    <name type="scientific">Deinococcus indicus</name>
    <dbReference type="NCBI Taxonomy" id="223556"/>
    <lineage>
        <taxon>Bacteria</taxon>
        <taxon>Thermotogati</taxon>
        <taxon>Deinococcota</taxon>
        <taxon>Deinococci</taxon>
        <taxon>Deinococcales</taxon>
        <taxon>Deinococcaceae</taxon>
        <taxon>Deinococcus</taxon>
    </lineage>
</organism>
<dbReference type="InterPro" id="IPR011042">
    <property type="entry name" value="6-blade_b-propeller_TolB-like"/>
</dbReference>
<evidence type="ECO:0000313" key="4">
    <source>
        <dbReference type="EMBL" id="OWL96835.1"/>
    </source>
</evidence>